<dbReference type="EMBL" id="KN658478">
    <property type="protein sequence ID" value="KHN20402.1"/>
    <property type="molecule type" value="Genomic_DNA"/>
</dbReference>
<dbReference type="InterPro" id="IPR036047">
    <property type="entry name" value="F-box-like_dom_sf"/>
</dbReference>
<gene>
    <name evidence="1" type="ORF">glysoja_039700</name>
</gene>
<dbReference type="Proteomes" id="UP000053555">
    <property type="component" value="Unassembled WGS sequence"/>
</dbReference>
<sequence>MDSEIEKKKNLFSELTDDIVLNIFYKLEDDPRHWARLACVCTKFSSLVRDFCWKTKCSLTIPQDLLSAAGQPLKGINSICDPISALQTLQTPGFSNSYHNHQILDADTIINTASISACSKKRKLSRAWSSHLASGSWTLSREQGSKLLARKFRYDCLYVCEWPGCVHKEEKRKYCLFRGVFKNFRRTMVWRTIQDGKKRKMDLPCAFCACEFTWDLHSSFCLRPGFGFHDDGEPMVRAYVCENGHVSGAWTDLPIYT</sequence>
<protein>
    <submittedName>
        <fullName evidence="1">Phytochrome A-associated F-box protein</fullName>
    </submittedName>
</protein>
<evidence type="ECO:0000313" key="1">
    <source>
        <dbReference type="EMBL" id="KHN20402.1"/>
    </source>
</evidence>
<dbReference type="PANTHER" id="PTHR31348">
    <property type="entry name" value="EID1-LIKE F-BOX PROTEIN 2-RELATED"/>
    <property type="match status" value="1"/>
</dbReference>
<dbReference type="Gene3D" id="1.20.1280.50">
    <property type="match status" value="1"/>
</dbReference>
<dbReference type="InterPro" id="IPR040267">
    <property type="entry name" value="EID1-like"/>
</dbReference>
<reference evidence="1" key="1">
    <citation type="submission" date="2014-07" db="EMBL/GenBank/DDBJ databases">
        <title>Identification of a novel salt tolerance gene in wild soybean by whole-genome sequencing.</title>
        <authorList>
            <person name="Lam H.-M."/>
            <person name="Qi X."/>
            <person name="Li M.-W."/>
            <person name="Liu X."/>
            <person name="Xie M."/>
            <person name="Ni M."/>
            <person name="Xu X."/>
        </authorList>
    </citation>
    <scope>NUCLEOTIDE SEQUENCE [LARGE SCALE GENOMIC DNA]</scope>
    <source>
        <tissue evidence="1">Root</tissue>
    </source>
</reference>
<organism evidence="1">
    <name type="scientific">Glycine soja</name>
    <name type="common">Wild soybean</name>
    <dbReference type="NCBI Taxonomy" id="3848"/>
    <lineage>
        <taxon>Eukaryota</taxon>
        <taxon>Viridiplantae</taxon>
        <taxon>Streptophyta</taxon>
        <taxon>Embryophyta</taxon>
        <taxon>Tracheophyta</taxon>
        <taxon>Spermatophyta</taxon>
        <taxon>Magnoliopsida</taxon>
        <taxon>eudicotyledons</taxon>
        <taxon>Gunneridae</taxon>
        <taxon>Pentapetalae</taxon>
        <taxon>rosids</taxon>
        <taxon>fabids</taxon>
        <taxon>Fabales</taxon>
        <taxon>Fabaceae</taxon>
        <taxon>Papilionoideae</taxon>
        <taxon>50 kb inversion clade</taxon>
        <taxon>NPAAA clade</taxon>
        <taxon>indigoferoid/millettioid clade</taxon>
        <taxon>Phaseoleae</taxon>
        <taxon>Glycine</taxon>
        <taxon>Glycine subgen. Soja</taxon>
    </lineage>
</organism>
<name>A0A0B2QKZ9_GLYSO</name>
<dbReference type="SUPFAM" id="SSF81383">
    <property type="entry name" value="F-box domain"/>
    <property type="match status" value="1"/>
</dbReference>
<dbReference type="PANTHER" id="PTHR31348:SF4">
    <property type="entry name" value="PHYTOCHROME A-ASSOCIATED F-BOX PROTEIN"/>
    <property type="match status" value="1"/>
</dbReference>
<proteinExistence type="predicted"/>
<accession>A0A0B2QKZ9</accession>
<dbReference type="AlphaFoldDB" id="A0A0B2QKZ9"/>